<sequence>MAGSGFRRCGSIEMGLQDLAVRHETWGPPVRVAFNLSTTPPRGAPAYSDVRRATDRRPHPAPSAPASPRRRSGLIPLTLIASPSLFPRARRQQQNHGHHGRPRELELHAPAISGPLSLSLRAQRARLDLLHYFPKGSPLRAILPTAFHRRRHERHRGDLSPTADTPAPLPSRASNRLLRVRHLPAELSRPPSSSPRARAARNRTATPRHAELSSLQFIAAAPLFLYTPGDDIWGKRSPIAGNASPDPDGFKFGPQHAGVAPSSPSRRAIT</sequence>
<feature type="region of interest" description="Disordered" evidence="1">
    <location>
        <begin position="85"/>
        <end position="105"/>
    </location>
</feature>
<feature type="compositionally biased region" description="Basic residues" evidence="1">
    <location>
        <begin position="88"/>
        <end position="101"/>
    </location>
</feature>
<feature type="region of interest" description="Disordered" evidence="1">
    <location>
        <begin position="235"/>
        <end position="270"/>
    </location>
</feature>
<dbReference type="Proteomes" id="UP001341281">
    <property type="component" value="Chromosome 05"/>
</dbReference>
<feature type="compositionally biased region" description="Low complexity" evidence="1">
    <location>
        <begin position="188"/>
        <end position="207"/>
    </location>
</feature>
<organism evidence="2 3">
    <name type="scientific">Paspalum notatum var. saurae</name>
    <dbReference type="NCBI Taxonomy" id="547442"/>
    <lineage>
        <taxon>Eukaryota</taxon>
        <taxon>Viridiplantae</taxon>
        <taxon>Streptophyta</taxon>
        <taxon>Embryophyta</taxon>
        <taxon>Tracheophyta</taxon>
        <taxon>Spermatophyta</taxon>
        <taxon>Magnoliopsida</taxon>
        <taxon>Liliopsida</taxon>
        <taxon>Poales</taxon>
        <taxon>Poaceae</taxon>
        <taxon>PACMAD clade</taxon>
        <taxon>Panicoideae</taxon>
        <taxon>Andropogonodae</taxon>
        <taxon>Paspaleae</taxon>
        <taxon>Paspalinae</taxon>
        <taxon>Paspalum</taxon>
    </lineage>
</organism>
<gene>
    <name evidence="2" type="ORF">U9M48_022884</name>
</gene>
<dbReference type="EMBL" id="CP144749">
    <property type="protein sequence ID" value="WVZ74735.1"/>
    <property type="molecule type" value="Genomic_DNA"/>
</dbReference>
<feature type="region of interest" description="Disordered" evidence="1">
    <location>
        <begin position="150"/>
        <end position="208"/>
    </location>
</feature>
<protein>
    <submittedName>
        <fullName evidence="2">Uncharacterized protein</fullName>
    </submittedName>
</protein>
<name>A0AAQ3TN94_PASNO</name>
<evidence type="ECO:0000313" key="2">
    <source>
        <dbReference type="EMBL" id="WVZ74735.1"/>
    </source>
</evidence>
<evidence type="ECO:0000313" key="3">
    <source>
        <dbReference type="Proteomes" id="UP001341281"/>
    </source>
</evidence>
<proteinExistence type="predicted"/>
<dbReference type="AlphaFoldDB" id="A0AAQ3TN94"/>
<keyword evidence="3" id="KW-1185">Reference proteome</keyword>
<evidence type="ECO:0000256" key="1">
    <source>
        <dbReference type="SAM" id="MobiDB-lite"/>
    </source>
</evidence>
<feature type="region of interest" description="Disordered" evidence="1">
    <location>
        <begin position="37"/>
        <end position="71"/>
    </location>
</feature>
<reference evidence="2 3" key="1">
    <citation type="submission" date="2024-02" db="EMBL/GenBank/DDBJ databases">
        <title>High-quality chromosome-scale genome assembly of Pensacola bahiagrass (Paspalum notatum Flugge var. saurae).</title>
        <authorList>
            <person name="Vega J.M."/>
            <person name="Podio M."/>
            <person name="Orjuela J."/>
            <person name="Siena L.A."/>
            <person name="Pessino S.C."/>
            <person name="Combes M.C."/>
            <person name="Mariac C."/>
            <person name="Albertini E."/>
            <person name="Pupilli F."/>
            <person name="Ortiz J.P.A."/>
            <person name="Leblanc O."/>
        </authorList>
    </citation>
    <scope>NUCLEOTIDE SEQUENCE [LARGE SCALE GENOMIC DNA]</scope>
    <source>
        <strain evidence="2">R1</strain>
        <tissue evidence="2">Leaf</tissue>
    </source>
</reference>
<accession>A0AAQ3TN94</accession>
<feature type="compositionally biased region" description="Basic and acidic residues" evidence="1">
    <location>
        <begin position="49"/>
        <end position="58"/>
    </location>
</feature>